<dbReference type="PANTHER" id="PTHR39332:SF7">
    <property type="entry name" value="SRPBCC FAMILY PROTEIN"/>
    <property type="match status" value="1"/>
</dbReference>
<dbReference type="PANTHER" id="PTHR39332">
    <property type="entry name" value="BLL4707 PROTEIN"/>
    <property type="match status" value="1"/>
</dbReference>
<evidence type="ECO:0000313" key="2">
    <source>
        <dbReference type="Proteomes" id="UP001157974"/>
    </source>
</evidence>
<dbReference type="SUPFAM" id="SSF55961">
    <property type="entry name" value="Bet v1-like"/>
    <property type="match status" value="1"/>
</dbReference>
<dbReference type="Proteomes" id="UP001157974">
    <property type="component" value="Unassembled WGS sequence"/>
</dbReference>
<proteinExistence type="predicted"/>
<organism evidence="1 2">
    <name type="scientific">Rhodosorus marinus</name>
    <dbReference type="NCBI Taxonomy" id="101924"/>
    <lineage>
        <taxon>Eukaryota</taxon>
        <taxon>Rhodophyta</taxon>
        <taxon>Stylonematophyceae</taxon>
        <taxon>Stylonematales</taxon>
        <taxon>Stylonemataceae</taxon>
        <taxon>Rhodosorus</taxon>
    </lineage>
</organism>
<gene>
    <name evidence="1" type="ORF">NDN08_001362</name>
</gene>
<reference evidence="1 2" key="1">
    <citation type="journal article" date="2023" name="Nat. Commun.">
        <title>Origin of minicircular mitochondrial genomes in red algae.</title>
        <authorList>
            <person name="Lee Y."/>
            <person name="Cho C.H."/>
            <person name="Lee Y.M."/>
            <person name="Park S.I."/>
            <person name="Yang J.H."/>
            <person name="West J.A."/>
            <person name="Bhattacharya D."/>
            <person name="Yoon H.S."/>
        </authorList>
    </citation>
    <scope>NUCLEOTIDE SEQUENCE [LARGE SCALE GENOMIC DNA]</scope>
    <source>
        <strain evidence="1 2">CCMP1338</strain>
        <tissue evidence="1">Whole cell</tissue>
    </source>
</reference>
<evidence type="ECO:0000313" key="1">
    <source>
        <dbReference type="EMBL" id="KAJ8904848.1"/>
    </source>
</evidence>
<evidence type="ECO:0008006" key="3">
    <source>
        <dbReference type="Google" id="ProtNLM"/>
    </source>
</evidence>
<dbReference type="Gene3D" id="3.30.530.20">
    <property type="match status" value="1"/>
</dbReference>
<dbReference type="CDD" id="cd07821">
    <property type="entry name" value="PYR_PYL_RCAR_like"/>
    <property type="match status" value="1"/>
</dbReference>
<keyword evidence="2" id="KW-1185">Reference proteome</keyword>
<accession>A0AAV8UQR3</accession>
<sequence length="165" mass="18253">MHMKITREVQVSAEKCWELLGDFSNIYHIHPMVKTSTPLSENDRGLGAIRQCDMYDGNSIQEKVIEWDEENMSYTITLIKGSLPINQMNAKVSVEANGGTQSALVCDVEFDPKHGFIGKLMGQLIMKPKFGGALGDMLGGVKYYLDEGDDVPENWKAPGKAVIVS</sequence>
<name>A0AAV8UQR3_9RHOD</name>
<dbReference type="EMBL" id="JAMWBK010000005">
    <property type="protein sequence ID" value="KAJ8904848.1"/>
    <property type="molecule type" value="Genomic_DNA"/>
</dbReference>
<dbReference type="Pfam" id="PF10604">
    <property type="entry name" value="Polyketide_cyc2"/>
    <property type="match status" value="1"/>
</dbReference>
<dbReference type="AlphaFoldDB" id="A0AAV8UQR3"/>
<dbReference type="InterPro" id="IPR019587">
    <property type="entry name" value="Polyketide_cyclase/dehydratase"/>
</dbReference>
<comment type="caution">
    <text evidence="1">The sequence shown here is derived from an EMBL/GenBank/DDBJ whole genome shotgun (WGS) entry which is preliminary data.</text>
</comment>
<protein>
    <recommendedName>
        <fullName evidence="3">SRPBCC family protein</fullName>
    </recommendedName>
</protein>
<dbReference type="InterPro" id="IPR023393">
    <property type="entry name" value="START-like_dom_sf"/>
</dbReference>